<protein>
    <recommendedName>
        <fullName evidence="2">Fibronectin type-III domain-containing protein</fullName>
    </recommendedName>
</protein>
<dbReference type="SUPFAM" id="SSF49265">
    <property type="entry name" value="Fibronectin type III"/>
    <property type="match status" value="1"/>
</dbReference>
<keyword evidence="1" id="KW-0732">Signal</keyword>
<dbReference type="AlphaFoldDB" id="A0AA35W214"/>
<dbReference type="EMBL" id="CASHTH010000545">
    <property type="protein sequence ID" value="CAI8003870.1"/>
    <property type="molecule type" value="Genomic_DNA"/>
</dbReference>
<feature type="signal peptide" evidence="1">
    <location>
        <begin position="1"/>
        <end position="19"/>
    </location>
</feature>
<dbReference type="InterPro" id="IPR013783">
    <property type="entry name" value="Ig-like_fold"/>
</dbReference>
<dbReference type="Gene3D" id="2.60.40.4070">
    <property type="match status" value="1"/>
</dbReference>
<name>A0AA35W214_GEOBA</name>
<evidence type="ECO:0000313" key="3">
    <source>
        <dbReference type="EMBL" id="CAI8003870.1"/>
    </source>
</evidence>
<gene>
    <name evidence="3" type="ORF">GBAR_LOCUS3791</name>
</gene>
<dbReference type="InterPro" id="IPR036116">
    <property type="entry name" value="FN3_sf"/>
</dbReference>
<dbReference type="Gene3D" id="2.60.40.10">
    <property type="entry name" value="Immunoglobulins"/>
    <property type="match status" value="2"/>
</dbReference>
<evidence type="ECO:0000313" key="4">
    <source>
        <dbReference type="Proteomes" id="UP001174909"/>
    </source>
</evidence>
<accession>A0AA35W214</accession>
<dbReference type="SMART" id="SM00060">
    <property type="entry name" value="FN3"/>
    <property type="match status" value="2"/>
</dbReference>
<keyword evidence="4" id="KW-1185">Reference proteome</keyword>
<evidence type="ECO:0000259" key="2">
    <source>
        <dbReference type="SMART" id="SM00060"/>
    </source>
</evidence>
<dbReference type="Proteomes" id="UP001174909">
    <property type="component" value="Unassembled WGS sequence"/>
</dbReference>
<feature type="domain" description="Fibronectin type-III" evidence="2">
    <location>
        <begin position="274"/>
        <end position="358"/>
    </location>
</feature>
<feature type="domain" description="Fibronectin type-III" evidence="2">
    <location>
        <begin position="180"/>
        <end position="257"/>
    </location>
</feature>
<sequence length="462" mass="50531">MKNISVALILIGSLLLVSANSYGAVTSVGEINVVGETEGIVPATSTVPLIVTLLIDRSLAEPGEEIKTIEVMMPIGFLTQSSYFKGISRDGNQIVARAVASGGSILRVELADAIVDFQNALYEIVFDCQTPNTLILEAVFRVRLRNLQDGPIGEFIRSGQADGKLNNDDFTLQVIPNVPPDPVIGFTAESDGTGENDVTLRWQKSTDPDVNGYLIYRDKEDPIRVENRSSTTYRDVNVLPGNHTYQITAYKTLFLQSERSPIQIVDVSSDTAAPEPPTMLSIITSSDGVEVLWKPSVSRDVVAYRVLFGSSGSSEPEPLPNGEIREVKTEYRFIDNRPLSIGSFTYAVIAIDEADNVSAPVQKKLRIFDKPYPNPFTPLSPDEDFNQVVFPARTLEETSGEFTVLIFDIDGMLVKTLTALPGETELIWDGHDEAGEIVESGVYVYQLQVGESFKTGTLIVAK</sequence>
<dbReference type="InterPro" id="IPR003961">
    <property type="entry name" value="FN3_dom"/>
</dbReference>
<proteinExistence type="predicted"/>
<evidence type="ECO:0000256" key="1">
    <source>
        <dbReference type="SAM" id="SignalP"/>
    </source>
</evidence>
<feature type="chain" id="PRO_5041215461" description="Fibronectin type-III domain-containing protein" evidence="1">
    <location>
        <begin position="20"/>
        <end position="462"/>
    </location>
</feature>
<comment type="caution">
    <text evidence="3">The sequence shown here is derived from an EMBL/GenBank/DDBJ whole genome shotgun (WGS) entry which is preliminary data.</text>
</comment>
<reference evidence="3" key="1">
    <citation type="submission" date="2023-03" db="EMBL/GenBank/DDBJ databases">
        <authorList>
            <person name="Steffen K."/>
            <person name="Cardenas P."/>
        </authorList>
    </citation>
    <scope>NUCLEOTIDE SEQUENCE</scope>
</reference>
<organism evidence="3 4">
    <name type="scientific">Geodia barretti</name>
    <name type="common">Barrett's horny sponge</name>
    <dbReference type="NCBI Taxonomy" id="519541"/>
    <lineage>
        <taxon>Eukaryota</taxon>
        <taxon>Metazoa</taxon>
        <taxon>Porifera</taxon>
        <taxon>Demospongiae</taxon>
        <taxon>Heteroscleromorpha</taxon>
        <taxon>Tetractinellida</taxon>
        <taxon>Astrophorina</taxon>
        <taxon>Geodiidae</taxon>
        <taxon>Geodia</taxon>
    </lineage>
</organism>